<comment type="caution">
    <text evidence="1">The sequence shown here is derived from an EMBL/GenBank/DDBJ whole genome shotgun (WGS) entry which is preliminary data.</text>
</comment>
<protein>
    <submittedName>
        <fullName evidence="1">Uncharacterized protein</fullName>
    </submittedName>
</protein>
<dbReference type="Proteomes" id="UP001165960">
    <property type="component" value="Unassembled WGS sequence"/>
</dbReference>
<sequence>MCGPLMHLQLAKDALLAPNPSPVFNYSQDPSSLTYPYKQCVSLISLPDPICGPSYSLSHQSGGNLAEYYCVYSLCKFTAALGLESNHFPPCQPKKGPKITAKLLNSLGDLAHTVDERFVLAYPVDSLALVVPPREERQINWDYLLAQCCPPLKTIKRCHVKAQKVKQIGNVGDAFQPTRQSWGNYLGTLQRPWP</sequence>
<evidence type="ECO:0000313" key="1">
    <source>
        <dbReference type="EMBL" id="KAJ9085919.1"/>
    </source>
</evidence>
<accession>A0ACC2UGI5</accession>
<evidence type="ECO:0000313" key="2">
    <source>
        <dbReference type="Proteomes" id="UP001165960"/>
    </source>
</evidence>
<organism evidence="1 2">
    <name type="scientific">Entomophthora muscae</name>
    <dbReference type="NCBI Taxonomy" id="34485"/>
    <lineage>
        <taxon>Eukaryota</taxon>
        <taxon>Fungi</taxon>
        <taxon>Fungi incertae sedis</taxon>
        <taxon>Zoopagomycota</taxon>
        <taxon>Entomophthoromycotina</taxon>
        <taxon>Entomophthoromycetes</taxon>
        <taxon>Entomophthorales</taxon>
        <taxon>Entomophthoraceae</taxon>
        <taxon>Entomophthora</taxon>
    </lineage>
</organism>
<proteinExistence type="predicted"/>
<gene>
    <name evidence="1" type="ORF">DSO57_1009496</name>
</gene>
<keyword evidence="2" id="KW-1185">Reference proteome</keyword>
<reference evidence="1" key="1">
    <citation type="submission" date="2022-04" db="EMBL/GenBank/DDBJ databases">
        <title>Genome of the entomopathogenic fungus Entomophthora muscae.</title>
        <authorList>
            <person name="Elya C."/>
            <person name="Lovett B.R."/>
            <person name="Lee E."/>
            <person name="Macias A.M."/>
            <person name="Hajek A.E."/>
            <person name="De Bivort B.L."/>
            <person name="Kasson M.T."/>
            <person name="De Fine Licht H.H."/>
            <person name="Stajich J.E."/>
        </authorList>
    </citation>
    <scope>NUCLEOTIDE SEQUENCE</scope>
    <source>
        <strain evidence="1">Berkeley</strain>
    </source>
</reference>
<dbReference type="EMBL" id="QTSX02000740">
    <property type="protein sequence ID" value="KAJ9085919.1"/>
    <property type="molecule type" value="Genomic_DNA"/>
</dbReference>
<name>A0ACC2UGI5_9FUNG</name>